<comment type="caution">
    <text evidence="1">The sequence shown here is derived from an EMBL/GenBank/DDBJ whole genome shotgun (WGS) entry which is preliminary data.</text>
</comment>
<evidence type="ECO:0000313" key="1">
    <source>
        <dbReference type="EMBL" id="KKN88426.1"/>
    </source>
</evidence>
<gene>
    <name evidence="1" type="ORF">LCGC14_0249890</name>
</gene>
<dbReference type="EMBL" id="LAZR01000129">
    <property type="protein sequence ID" value="KKN88426.1"/>
    <property type="molecule type" value="Genomic_DNA"/>
</dbReference>
<accession>A0A0F9WQE6</accession>
<reference evidence="1" key="1">
    <citation type="journal article" date="2015" name="Nature">
        <title>Complex archaea that bridge the gap between prokaryotes and eukaryotes.</title>
        <authorList>
            <person name="Spang A."/>
            <person name="Saw J.H."/>
            <person name="Jorgensen S.L."/>
            <person name="Zaremba-Niedzwiedzka K."/>
            <person name="Martijn J."/>
            <person name="Lind A.E."/>
            <person name="van Eijk R."/>
            <person name="Schleper C."/>
            <person name="Guy L."/>
            <person name="Ettema T.J."/>
        </authorList>
    </citation>
    <scope>NUCLEOTIDE SEQUENCE</scope>
</reference>
<proteinExistence type="predicted"/>
<dbReference type="AlphaFoldDB" id="A0A0F9WQE6"/>
<sequence>MKHGKEHDLVYANLLINLRTQGIPEELWPTHIRIMAETTAIAIAEVLLESITQRRERKKGASDG</sequence>
<name>A0A0F9WQE6_9ZZZZ</name>
<protein>
    <submittedName>
        <fullName evidence="1">Uncharacterized protein</fullName>
    </submittedName>
</protein>
<organism evidence="1">
    <name type="scientific">marine sediment metagenome</name>
    <dbReference type="NCBI Taxonomy" id="412755"/>
    <lineage>
        <taxon>unclassified sequences</taxon>
        <taxon>metagenomes</taxon>
        <taxon>ecological metagenomes</taxon>
    </lineage>
</organism>